<keyword evidence="2" id="KW-0012">Acyltransferase</keyword>
<keyword evidence="1" id="KW-0808">Transferase</keyword>
<feature type="transmembrane region" description="Helical" evidence="3">
    <location>
        <begin position="300"/>
        <end position="318"/>
    </location>
</feature>
<dbReference type="EMBL" id="CP002199">
    <property type="protein sequence ID" value="ADN17856.1"/>
    <property type="molecule type" value="Genomic_DNA"/>
</dbReference>
<evidence type="ECO:0000256" key="3">
    <source>
        <dbReference type="SAM" id="Phobius"/>
    </source>
</evidence>
<feature type="transmembrane region" description="Helical" evidence="3">
    <location>
        <begin position="330"/>
        <end position="350"/>
    </location>
</feature>
<dbReference type="GO" id="GO:0044550">
    <property type="term" value="P:secondary metabolite biosynthetic process"/>
    <property type="evidence" value="ECO:0007669"/>
    <property type="project" value="TreeGrafter"/>
</dbReference>
<keyword evidence="3" id="KW-0812">Transmembrane</keyword>
<dbReference type="HOGENOM" id="CLU_040138_0_0_3"/>
<dbReference type="InterPro" id="IPR013747">
    <property type="entry name" value="ACP_syn_III_C"/>
</dbReference>
<organism evidence="6 7">
    <name type="scientific">Gloeothece verrucosa (strain PCC 7822)</name>
    <name type="common">Cyanothece sp. (strain PCC 7822)</name>
    <dbReference type="NCBI Taxonomy" id="497965"/>
    <lineage>
        <taxon>Bacteria</taxon>
        <taxon>Bacillati</taxon>
        <taxon>Cyanobacteriota</taxon>
        <taxon>Cyanophyceae</taxon>
        <taxon>Oscillatoriophycideae</taxon>
        <taxon>Chroococcales</taxon>
        <taxon>Aphanothecaceae</taxon>
        <taxon>Gloeothece</taxon>
        <taxon>Gloeothece verrucosa</taxon>
    </lineage>
</organism>
<dbReference type="Proteomes" id="UP000008206">
    <property type="component" value="Plasmid Cy782201"/>
</dbReference>
<keyword evidence="3" id="KW-1133">Transmembrane helix</keyword>
<feature type="domain" description="Beta-ketoacyl-[acyl-carrier-protein] synthase III C-terminal" evidence="4">
    <location>
        <begin position="260"/>
        <end position="349"/>
    </location>
</feature>
<dbReference type="InterPro" id="IPR013751">
    <property type="entry name" value="ACP_syn_III_N"/>
</dbReference>
<dbReference type="Pfam" id="PF08545">
    <property type="entry name" value="ACP_syn_III"/>
    <property type="match status" value="1"/>
</dbReference>
<evidence type="ECO:0000313" key="6">
    <source>
        <dbReference type="EMBL" id="ADN17856.1"/>
    </source>
</evidence>
<keyword evidence="7" id="KW-1185">Reference proteome</keyword>
<evidence type="ECO:0000259" key="4">
    <source>
        <dbReference type="Pfam" id="PF08541"/>
    </source>
</evidence>
<sequence length="363" mass="39078">MNFSVGIRSIGLSFPSIKRTNDYYKKNFSELVANAEQQNLAKLFSLTGSPTNEFDEEMMPYLSDPFRGTVERWILGTDESALNLQERAAKDALNAAQLTINDIDLMLVASIWPEQVGFGDAAFLAQKLGLQGAAWNLDGTCGVTPVALQTACSLVRTGEYDNVLVVISCCYSRFFDETDTLSWFTGDCAGAFLVGPINGNQGLLGTKAIHTSALANLVSAKLQSDAQGQLQIRMKLNKGANRAIRETAVGFLRTCSEGAMAEAGLSIEDIDFFLFNTSTAWLASFCSRVLGISSTKTFNLYPQIANIGPVITVANLYYAAKLGKIQENDLVFIYGFGAAGVAAASVIRWGNIALGPDPLSTAH</sequence>
<dbReference type="PANTHER" id="PTHR34069">
    <property type="entry name" value="3-OXOACYL-[ACYL-CARRIER-PROTEIN] SYNTHASE 3"/>
    <property type="match status" value="1"/>
</dbReference>
<dbReference type="SUPFAM" id="SSF53901">
    <property type="entry name" value="Thiolase-like"/>
    <property type="match status" value="1"/>
</dbReference>
<keyword evidence="6" id="KW-0614">Plasmid</keyword>
<evidence type="ECO:0000256" key="2">
    <source>
        <dbReference type="ARBA" id="ARBA00023315"/>
    </source>
</evidence>
<evidence type="ECO:0000259" key="5">
    <source>
        <dbReference type="Pfam" id="PF08545"/>
    </source>
</evidence>
<gene>
    <name evidence="6" type="ordered locus">Cyan7822_6009</name>
</gene>
<dbReference type="OrthoDB" id="6439746at2"/>
<keyword evidence="3" id="KW-0472">Membrane</keyword>
<name>E0ULM6_GLOV7</name>
<reference evidence="7" key="1">
    <citation type="journal article" date="2011" name="MBio">
        <title>Novel metabolic attributes of the genus Cyanothece, comprising a group of unicellular nitrogen-fixing Cyanobacteria.</title>
        <authorList>
            <person name="Bandyopadhyay A."/>
            <person name="Elvitigala T."/>
            <person name="Welsh E."/>
            <person name="Stockel J."/>
            <person name="Liberton M."/>
            <person name="Min H."/>
            <person name="Sherman L.A."/>
            <person name="Pakrasi H.B."/>
        </authorList>
    </citation>
    <scope>NUCLEOTIDE SEQUENCE [LARGE SCALE GENOMIC DNA]</scope>
    <source>
        <strain evidence="7">PCC 7822</strain>
        <plasmid evidence="7">Cy782201</plasmid>
    </source>
</reference>
<evidence type="ECO:0000256" key="1">
    <source>
        <dbReference type="ARBA" id="ARBA00022679"/>
    </source>
</evidence>
<proteinExistence type="predicted"/>
<geneLocation type="plasmid" evidence="6 7">
    <name>Cy782201</name>
</geneLocation>
<feature type="domain" description="Beta-ketoacyl-[acyl-carrier-protein] synthase III N-terminal" evidence="5">
    <location>
        <begin position="139"/>
        <end position="206"/>
    </location>
</feature>
<dbReference type="InterPro" id="IPR016039">
    <property type="entry name" value="Thiolase-like"/>
</dbReference>
<dbReference type="KEGG" id="cyj:Cyan7822_6009"/>
<dbReference type="Gene3D" id="3.40.47.10">
    <property type="match status" value="2"/>
</dbReference>
<dbReference type="AlphaFoldDB" id="E0ULM6"/>
<dbReference type="Pfam" id="PF08541">
    <property type="entry name" value="ACP_syn_III_C"/>
    <property type="match status" value="1"/>
</dbReference>
<evidence type="ECO:0000313" key="7">
    <source>
        <dbReference type="Proteomes" id="UP000008206"/>
    </source>
</evidence>
<dbReference type="PANTHER" id="PTHR34069:SF2">
    <property type="entry name" value="BETA-KETOACYL-[ACYL-CARRIER-PROTEIN] SYNTHASE III"/>
    <property type="match status" value="1"/>
</dbReference>
<dbReference type="GO" id="GO:0006633">
    <property type="term" value="P:fatty acid biosynthetic process"/>
    <property type="evidence" value="ECO:0007669"/>
    <property type="project" value="InterPro"/>
</dbReference>
<protein>
    <submittedName>
        <fullName evidence="6">3-Oxoacyl-(Acyl-carrier-protein (ACP)) synthase III domain protein</fullName>
    </submittedName>
</protein>
<dbReference type="GO" id="GO:0004315">
    <property type="term" value="F:3-oxoacyl-[acyl-carrier-protein] synthase activity"/>
    <property type="evidence" value="ECO:0007669"/>
    <property type="project" value="InterPro"/>
</dbReference>
<dbReference type="RefSeq" id="WP_013334606.1">
    <property type="nucleotide sequence ID" value="NC_014533.1"/>
</dbReference>
<accession>E0ULM6</accession>